<keyword evidence="6" id="KW-1133">Transmembrane helix</keyword>
<reference evidence="11" key="1">
    <citation type="submission" date="2016-11" db="UniProtKB">
        <authorList>
            <consortium name="WormBaseParasite"/>
        </authorList>
    </citation>
    <scope>IDENTIFICATION</scope>
</reference>
<dbReference type="PRINTS" id="PR00784">
    <property type="entry name" value="MTUNCOUPLING"/>
</dbReference>
<feature type="repeat" description="Solcar" evidence="8">
    <location>
        <begin position="474"/>
        <end position="566"/>
    </location>
</feature>
<dbReference type="Pfam" id="PF00153">
    <property type="entry name" value="Mito_carr"/>
    <property type="match status" value="3"/>
</dbReference>
<proteinExistence type="inferred from homology"/>
<dbReference type="Gene3D" id="1.50.40.10">
    <property type="entry name" value="Mitochondrial carrier domain"/>
    <property type="match status" value="1"/>
</dbReference>
<keyword evidence="4 8" id="KW-0812">Transmembrane</keyword>
<evidence type="ECO:0000256" key="2">
    <source>
        <dbReference type="ARBA" id="ARBA00006375"/>
    </source>
</evidence>
<evidence type="ECO:0000256" key="4">
    <source>
        <dbReference type="ARBA" id="ARBA00022692"/>
    </source>
</evidence>
<feature type="compositionally biased region" description="Low complexity" evidence="9">
    <location>
        <begin position="25"/>
        <end position="43"/>
    </location>
</feature>
<feature type="compositionally biased region" description="Low complexity" evidence="9">
    <location>
        <begin position="914"/>
        <end position="938"/>
    </location>
</feature>
<keyword evidence="7 8" id="KW-0472">Membrane</keyword>
<accession>A0A1I8GPE2</accession>
<feature type="repeat" description="Solcar" evidence="8">
    <location>
        <begin position="577"/>
        <end position="666"/>
    </location>
</feature>
<name>A0A1I8GPE2_9PLAT</name>
<dbReference type="Gene3D" id="3.60.10.10">
    <property type="entry name" value="Endonuclease/exonuclease/phosphatase"/>
    <property type="match status" value="1"/>
</dbReference>
<dbReference type="PROSITE" id="PS50920">
    <property type="entry name" value="SOLCAR"/>
    <property type="match status" value="3"/>
</dbReference>
<keyword evidence="3" id="KW-0813">Transport</keyword>
<evidence type="ECO:0000256" key="9">
    <source>
        <dbReference type="SAM" id="MobiDB-lite"/>
    </source>
</evidence>
<dbReference type="InterPro" id="IPR050391">
    <property type="entry name" value="Mito_Metabolite_Transporter"/>
</dbReference>
<evidence type="ECO:0000256" key="3">
    <source>
        <dbReference type="ARBA" id="ARBA00022448"/>
    </source>
</evidence>
<feature type="compositionally biased region" description="Low complexity" evidence="9">
    <location>
        <begin position="948"/>
        <end position="962"/>
    </location>
</feature>
<dbReference type="InterPro" id="IPR023395">
    <property type="entry name" value="MCP_dom_sf"/>
</dbReference>
<evidence type="ECO:0000313" key="10">
    <source>
        <dbReference type="Proteomes" id="UP000095280"/>
    </source>
</evidence>
<comment type="similarity">
    <text evidence="2">Belongs to the mitochondrial carrier (TC 2.A.29) family.</text>
</comment>
<feature type="compositionally biased region" description="Polar residues" evidence="9">
    <location>
        <begin position="963"/>
        <end position="974"/>
    </location>
</feature>
<dbReference type="Proteomes" id="UP000095280">
    <property type="component" value="Unplaced"/>
</dbReference>
<feature type="region of interest" description="Disordered" evidence="9">
    <location>
        <begin position="16"/>
        <end position="51"/>
    </location>
</feature>
<dbReference type="InterPro" id="IPR002067">
    <property type="entry name" value="MCP"/>
</dbReference>
<comment type="subcellular location">
    <subcellularLocation>
        <location evidence="1">Membrane</location>
        <topology evidence="1">Multi-pass membrane protein</topology>
    </subcellularLocation>
</comment>
<evidence type="ECO:0000313" key="11">
    <source>
        <dbReference type="WBParaSite" id="maker-uti_cns_0002618-snap-gene-0.6-mRNA-1"/>
    </source>
</evidence>
<dbReference type="GO" id="GO:0016020">
    <property type="term" value="C:membrane"/>
    <property type="evidence" value="ECO:0007669"/>
    <property type="project" value="UniProtKB-SubCell"/>
</dbReference>
<evidence type="ECO:0000256" key="7">
    <source>
        <dbReference type="ARBA" id="ARBA00023136"/>
    </source>
</evidence>
<dbReference type="InterPro" id="IPR036691">
    <property type="entry name" value="Endo/exonu/phosph_ase_sf"/>
</dbReference>
<feature type="repeat" description="Solcar" evidence="8">
    <location>
        <begin position="675"/>
        <end position="768"/>
    </location>
</feature>
<dbReference type="InterPro" id="IPR018108">
    <property type="entry name" value="MCP_transmembrane"/>
</dbReference>
<feature type="region of interest" description="Disordered" evidence="9">
    <location>
        <begin position="903"/>
        <end position="988"/>
    </location>
</feature>
<dbReference type="WBParaSite" id="maker-uti_cns_0002618-snap-gene-0.6-mRNA-1">
    <property type="protein sequence ID" value="maker-uti_cns_0002618-snap-gene-0.6-mRNA-1"/>
    <property type="gene ID" value="maker-uti_cns_0002618-snap-gene-0.6"/>
</dbReference>
<evidence type="ECO:0000256" key="5">
    <source>
        <dbReference type="ARBA" id="ARBA00022737"/>
    </source>
</evidence>
<keyword evidence="10" id="KW-1185">Reference proteome</keyword>
<dbReference type="GO" id="GO:0055085">
    <property type="term" value="P:transmembrane transport"/>
    <property type="evidence" value="ECO:0007669"/>
    <property type="project" value="InterPro"/>
</dbReference>
<keyword evidence="5" id="KW-0677">Repeat</keyword>
<sequence>IVPGCRSGRTACSVRFTPWPNSHQPAQPGASPTSTTPASQPQPIQKTEKRITGRGGALVLVREDFQYDRLSINREHELLDVVACRIRLQEQQPTVVASIYAPPTSYKRPDDTWQPTFNNLTVTGRAILGGDFNAHGSWKHHLDEDARSQTVDEWVARNCLTICNSTNHTRTFQRRTPTRQGQKRWIYKKANWAVFRDILTAWVDSDLQTVALNDEATRLSEAILSAARHSIPRSSGKPMRRFPFWNDACEDATKATKAACQAVEADPTQENLSAAARARHNASDYLNKEKKAFLLERAAHFHQGSDIFGLPCAMRGEGHKTADHAAITIDPPDLDLKTPPGHLNPLRSQRGYDSHRRTPAHGPDALFSIDELRAAVRRLKSGKSVGADGVSNEMLKRLPAAAENILLKLINRTWTEGQTPTSWRNGIIIPIRKKTRVLRRRPVALTSCVAKCAECMVLARLTCNGPLPGYLRRGAPTCSGSSDQLVQDLEGTFPLDTAKTRLMVQGQRQTASEIVACRYKGMLHTFYKICLDEGHKALFKGLSVALIRQASYGTIKVGIYESLKPHAAASIPFAPKDTMLNNIMCAAVAGTVSSCCATPTDVLKVRLQASGLCPSNRYTGSLINIFRTIYREEGLRGLWRGTGPTAQRATLICSVQLPTYEAAKRFLTRHQLLKDGGVCHFVSSIGAGVASAAACNPIDVIKSRMMNQHYSSCSTKGAGLYTSSWDCLLQTCRAEGLRALWKGLVPNCMRLGPWNIIFFLTMERLKALDATVSSIEASDIESVLGKSQEIAVVSLEIVDGDPRLSSAILFPLKSFWPPTPRHSDSRLIISLDFKEVPPDGAEPAVAAAAVVALAVEAVSASAAAVAASSGSSAAEVRPLRRRFLIGEATSGSRFTAAAARLRFRPPPPSPLASPPTSASPASSSRSAASLPLPLTLPALPLPPPPPRAASSDTTSFSSRSFSQAIRCTPTSTESADSRRMTRTGRSWPSRWQRSSACLSLYGLKSMSWMMTVSAAPASPGAEQEHGDAGVLSKPVQQRLPFAHRRGTVNAQKSNCAQLQVGLHNVQHHDKLAKQSHTMSGSCPVQLEVIHRGQIFVDVVLVGAQMAGVLQHLAGHLAQQRVSVHPPVQQAVVGRLPQLQNVVHRHLAAAASLAGAFETSAKAGDEFLVLVALALRHWDQHDLLGLGRQLREHLGFGAAQKEGPHQALSVLDPLHLVGGPVSCRRWHGGARRRLIRGGRALGLTEKRLNIFLSRSAHCLDALKTSGMTKDSRDISSTRLFCSGVPRLDWQFFSMCASSNMPYSKSRFFIMARSSRVPVAISRSQFSPTIWYGLRCRSGFSAAGCSVMPPVSPAESKVTESSNDATRDSSFCVMTSHLFMRYTTMRLMCSTSRAPCTSELLNYSTHVNVFVIRGGGSGSSGGFRRFNSWQCLMSTGLSLWNIINHGGRAWRSGCTSAGLPAHPGSRVELGSHVILPGLLHLARQLLAFKESSRTTTAAGLQSTAGQNSDGLVHILVALGQALGQFGFGQSGERVPQNAQSPSRFRSVHDNQIFPAVAGCRLRGVSVHIDIGSSLRIGASGNDHIRRIF</sequence>
<dbReference type="SUPFAM" id="SSF56219">
    <property type="entry name" value="DNase I-like"/>
    <property type="match status" value="1"/>
</dbReference>
<evidence type="ECO:0000256" key="6">
    <source>
        <dbReference type="ARBA" id="ARBA00022989"/>
    </source>
</evidence>
<dbReference type="PANTHER" id="PTHR45618">
    <property type="entry name" value="MITOCHONDRIAL DICARBOXYLATE CARRIER-RELATED"/>
    <property type="match status" value="1"/>
</dbReference>
<protein>
    <submittedName>
        <fullName evidence="11">Reverse transcriptase domain-containing protein</fullName>
    </submittedName>
</protein>
<organism evidence="10 11">
    <name type="scientific">Macrostomum lignano</name>
    <dbReference type="NCBI Taxonomy" id="282301"/>
    <lineage>
        <taxon>Eukaryota</taxon>
        <taxon>Metazoa</taxon>
        <taxon>Spiralia</taxon>
        <taxon>Lophotrochozoa</taxon>
        <taxon>Platyhelminthes</taxon>
        <taxon>Rhabditophora</taxon>
        <taxon>Macrostomorpha</taxon>
        <taxon>Macrostomida</taxon>
        <taxon>Macrostomidae</taxon>
        <taxon>Macrostomum</taxon>
    </lineage>
</organism>
<dbReference type="SUPFAM" id="SSF103506">
    <property type="entry name" value="Mitochondrial carrier"/>
    <property type="match status" value="1"/>
</dbReference>
<feature type="compositionally biased region" description="Pro residues" evidence="9">
    <location>
        <begin position="904"/>
        <end position="913"/>
    </location>
</feature>
<evidence type="ECO:0000256" key="1">
    <source>
        <dbReference type="ARBA" id="ARBA00004141"/>
    </source>
</evidence>
<evidence type="ECO:0000256" key="8">
    <source>
        <dbReference type="PROSITE-ProRule" id="PRU00282"/>
    </source>
</evidence>